<feature type="domain" description="Peptidase M41" evidence="2">
    <location>
        <begin position="2"/>
        <end position="62"/>
    </location>
</feature>
<proteinExistence type="predicted"/>
<dbReference type="PANTHER" id="PTHR23076:SF97">
    <property type="entry name" value="ATP-DEPENDENT ZINC METALLOPROTEASE YME1L1"/>
    <property type="match status" value="1"/>
</dbReference>
<dbReference type="SUPFAM" id="SSF140990">
    <property type="entry name" value="FtsH protease domain-like"/>
    <property type="match status" value="1"/>
</dbReference>
<dbReference type="STRING" id="137246.A0A401TUQ1"/>
<evidence type="ECO:0000256" key="1">
    <source>
        <dbReference type="SAM" id="MobiDB-lite"/>
    </source>
</evidence>
<feature type="compositionally biased region" description="Basic and acidic residues" evidence="1">
    <location>
        <begin position="60"/>
        <end position="73"/>
    </location>
</feature>
<evidence type="ECO:0000313" key="3">
    <source>
        <dbReference type="EMBL" id="GCC46374.1"/>
    </source>
</evidence>
<dbReference type="GO" id="GO:0005524">
    <property type="term" value="F:ATP binding"/>
    <property type="evidence" value="ECO:0007669"/>
    <property type="project" value="InterPro"/>
</dbReference>
<dbReference type="Gene3D" id="1.20.58.760">
    <property type="entry name" value="Peptidase M41"/>
    <property type="match status" value="1"/>
</dbReference>
<dbReference type="GO" id="GO:0004222">
    <property type="term" value="F:metalloendopeptidase activity"/>
    <property type="evidence" value="ECO:0007669"/>
    <property type="project" value="InterPro"/>
</dbReference>
<dbReference type="AlphaFoldDB" id="A0A401TUQ1"/>
<dbReference type="GO" id="GO:0005886">
    <property type="term" value="C:plasma membrane"/>
    <property type="evidence" value="ECO:0007669"/>
    <property type="project" value="TreeGrafter"/>
</dbReference>
<dbReference type="EMBL" id="BEZZ01183063">
    <property type="protein sequence ID" value="GCC46374.1"/>
    <property type="molecule type" value="Genomic_DNA"/>
</dbReference>
<reference evidence="3 4" key="1">
    <citation type="journal article" date="2018" name="Nat. Ecol. Evol.">
        <title>Shark genomes provide insights into elasmobranch evolution and the origin of vertebrates.</title>
        <authorList>
            <person name="Hara Y"/>
            <person name="Yamaguchi K"/>
            <person name="Onimaru K"/>
            <person name="Kadota M"/>
            <person name="Koyanagi M"/>
            <person name="Keeley SD"/>
            <person name="Tatsumi K"/>
            <person name="Tanaka K"/>
            <person name="Motone F"/>
            <person name="Kageyama Y"/>
            <person name="Nozu R"/>
            <person name="Adachi N"/>
            <person name="Nishimura O"/>
            <person name="Nakagawa R"/>
            <person name="Tanegashima C"/>
            <person name="Kiyatake I"/>
            <person name="Matsumoto R"/>
            <person name="Murakumo K"/>
            <person name="Nishida K"/>
            <person name="Terakita A"/>
            <person name="Kuratani S"/>
            <person name="Sato K"/>
            <person name="Hyodo S Kuraku.S."/>
        </authorList>
    </citation>
    <scope>NUCLEOTIDE SEQUENCE [LARGE SCALE GENOMIC DNA]</scope>
</reference>
<sequence length="106" mass="11680">MGRQQSISEATAQKIDAEVRRLVEEGYETARRILTEKKVDFETLAKALLEFETLSGDEIKDLLNGKKPSRESVLEPIGPRASAVPPAGKPRPRPDPDTGMEPQPQA</sequence>
<dbReference type="Pfam" id="PF01434">
    <property type="entry name" value="Peptidase_M41"/>
    <property type="match status" value="1"/>
</dbReference>
<dbReference type="InterPro" id="IPR000642">
    <property type="entry name" value="Peptidase_M41"/>
</dbReference>
<dbReference type="Proteomes" id="UP000287033">
    <property type="component" value="Unassembled WGS sequence"/>
</dbReference>
<protein>
    <recommendedName>
        <fullName evidence="2">Peptidase M41 domain-containing protein</fullName>
    </recommendedName>
</protein>
<dbReference type="GO" id="GO:0006508">
    <property type="term" value="P:proteolysis"/>
    <property type="evidence" value="ECO:0007669"/>
    <property type="project" value="InterPro"/>
</dbReference>
<dbReference type="OrthoDB" id="1413014at2759"/>
<dbReference type="PANTHER" id="PTHR23076">
    <property type="entry name" value="METALLOPROTEASE M41 FTSH"/>
    <property type="match status" value="1"/>
</dbReference>
<organism evidence="3 4">
    <name type="scientific">Chiloscyllium punctatum</name>
    <name type="common">Brownbanded bambooshark</name>
    <name type="synonym">Hemiscyllium punctatum</name>
    <dbReference type="NCBI Taxonomy" id="137246"/>
    <lineage>
        <taxon>Eukaryota</taxon>
        <taxon>Metazoa</taxon>
        <taxon>Chordata</taxon>
        <taxon>Craniata</taxon>
        <taxon>Vertebrata</taxon>
        <taxon>Chondrichthyes</taxon>
        <taxon>Elasmobranchii</taxon>
        <taxon>Galeomorphii</taxon>
        <taxon>Galeoidea</taxon>
        <taxon>Orectolobiformes</taxon>
        <taxon>Hemiscylliidae</taxon>
        <taxon>Chiloscyllium</taxon>
    </lineage>
</organism>
<dbReference type="InterPro" id="IPR037219">
    <property type="entry name" value="Peptidase_M41-like"/>
</dbReference>
<feature type="region of interest" description="Disordered" evidence="1">
    <location>
        <begin position="60"/>
        <end position="106"/>
    </location>
</feature>
<gene>
    <name evidence="3" type="ORF">chiPu_0030436</name>
</gene>
<dbReference type="GO" id="GO:0030163">
    <property type="term" value="P:protein catabolic process"/>
    <property type="evidence" value="ECO:0007669"/>
    <property type="project" value="TreeGrafter"/>
</dbReference>
<evidence type="ECO:0000259" key="2">
    <source>
        <dbReference type="Pfam" id="PF01434"/>
    </source>
</evidence>
<dbReference type="GO" id="GO:0004176">
    <property type="term" value="F:ATP-dependent peptidase activity"/>
    <property type="evidence" value="ECO:0007669"/>
    <property type="project" value="InterPro"/>
</dbReference>
<comment type="caution">
    <text evidence="3">The sequence shown here is derived from an EMBL/GenBank/DDBJ whole genome shotgun (WGS) entry which is preliminary data.</text>
</comment>
<accession>A0A401TUQ1</accession>
<name>A0A401TUQ1_CHIPU</name>
<evidence type="ECO:0000313" key="4">
    <source>
        <dbReference type="Proteomes" id="UP000287033"/>
    </source>
</evidence>
<keyword evidence="4" id="KW-1185">Reference proteome</keyword>